<keyword evidence="5" id="KW-1185">Reference proteome</keyword>
<evidence type="ECO:0000313" key="5">
    <source>
        <dbReference type="Proteomes" id="UP000789595"/>
    </source>
</evidence>
<feature type="region of interest" description="Disordered" evidence="1">
    <location>
        <begin position="1"/>
        <end position="60"/>
    </location>
</feature>
<dbReference type="PANTHER" id="PTHR11373">
    <property type="entry name" value="DEOXYNUCLEOSIDE TRIPHOSPHATE TRIPHOSPHOHYDROLASE"/>
    <property type="match status" value="1"/>
</dbReference>
<evidence type="ECO:0000256" key="1">
    <source>
        <dbReference type="SAM" id="MobiDB-lite"/>
    </source>
</evidence>
<dbReference type="SMART" id="SM00471">
    <property type="entry name" value="HDc"/>
    <property type="match status" value="1"/>
</dbReference>
<name>A0A7S3ZXH2_9STRA</name>
<dbReference type="Gene3D" id="3.30.70.2760">
    <property type="match status" value="1"/>
</dbReference>
<dbReference type="Proteomes" id="UP000789595">
    <property type="component" value="Unassembled WGS sequence"/>
</dbReference>
<dbReference type="InterPro" id="IPR006674">
    <property type="entry name" value="HD_domain"/>
</dbReference>
<dbReference type="SUPFAM" id="SSF109604">
    <property type="entry name" value="HD-domain/PDEase-like"/>
    <property type="match status" value="1"/>
</dbReference>
<organism evidence="3">
    <name type="scientific">Pelagomonas calceolata</name>
    <dbReference type="NCBI Taxonomy" id="35677"/>
    <lineage>
        <taxon>Eukaryota</taxon>
        <taxon>Sar</taxon>
        <taxon>Stramenopiles</taxon>
        <taxon>Ochrophyta</taxon>
        <taxon>Pelagophyceae</taxon>
        <taxon>Pelagomonadales</taxon>
        <taxon>Pelagomonadaceae</taxon>
        <taxon>Pelagomonas</taxon>
    </lineage>
</organism>
<dbReference type="EMBL" id="HBIW01014644">
    <property type="protein sequence ID" value="CAE0697171.1"/>
    <property type="molecule type" value="Transcribed_RNA"/>
</dbReference>
<proteinExistence type="predicted"/>
<protein>
    <recommendedName>
        <fullName evidence="2">HD/PDEase domain-containing protein</fullName>
    </recommendedName>
</protein>
<dbReference type="CDD" id="cd00077">
    <property type="entry name" value="HDc"/>
    <property type="match status" value="1"/>
</dbReference>
<sequence>MSGRRRTTQSSAPRCTQSFGDSSIESPTPTNDDRQPLSQTDNRTPVVERRRRLSGAAPLHNLRKPKTIHDRVYGAVTLPGVLVAAMDTSEFQRLDKIRQLGGSSFVFPSATHTRKEHSVGTAHLALLVVRHLRNTQPELAIDDSDELCVGLAALLHDVGHGPYSHMWEPFVRRCTGDQNYSHEGMGARLVRRICTQIKLEEYIPGVKVEFICACIEGLADDADWPFSHLSEDKRFLCDIVSNKRSGLDVDKWDYLNRDSVSTLGESSSGGFDVTRLVSAIRVVKGPQRCVGEVAFEEKVALDLNRIFKLRSEMHQMVYQHRVAIVAEAMITDAFLAAHDSAFRITATGEDGTCREFTLGEAASDCGAFTQLRDGLLETLQTSSASGLERTRRILERLNRREFYQEVGRGAILPTKPLCNECSSETEPRDRYCSACGASTESRRWDLARRFVNGEGRECSVVKPQLLSLSKEDCRRAILDRVEGDSVEEDDVLVGITDIKYGWGYHVPDAHHDRLSWAVRDPLAHVLFFNPKDDVERGYLIPSGKLSQLALPKSTHERVLYCYYRGDPSNTAALRALTEAYEKYTKSLPGACAAGRSNPTPSPFSRKRRMSGDGPPLPVIDRSDPRMLDMDDCLPPAKRYRANAR</sequence>
<reference evidence="3" key="1">
    <citation type="submission" date="2021-01" db="EMBL/GenBank/DDBJ databases">
        <authorList>
            <person name="Corre E."/>
            <person name="Pelletier E."/>
            <person name="Niang G."/>
            <person name="Scheremetjew M."/>
            <person name="Finn R."/>
            <person name="Kale V."/>
            <person name="Holt S."/>
            <person name="Cochrane G."/>
            <person name="Meng A."/>
            <person name="Brown T."/>
            <person name="Cohen L."/>
        </authorList>
    </citation>
    <scope>NUCLEOTIDE SEQUENCE</scope>
    <source>
        <strain evidence="3">CCMP1756</strain>
    </source>
</reference>
<reference evidence="4" key="2">
    <citation type="submission" date="2021-11" db="EMBL/GenBank/DDBJ databases">
        <authorList>
            <consortium name="Genoscope - CEA"/>
            <person name="William W."/>
        </authorList>
    </citation>
    <scope>NUCLEOTIDE SEQUENCE</scope>
</reference>
<dbReference type="GO" id="GO:0008832">
    <property type="term" value="F:dGTPase activity"/>
    <property type="evidence" value="ECO:0007669"/>
    <property type="project" value="TreeGrafter"/>
</dbReference>
<dbReference type="PANTHER" id="PTHR11373:SF4">
    <property type="entry name" value="DEOXYNUCLEOSIDE TRIPHOSPHATE TRIPHOSPHOHYDROLASE SAMHD1"/>
    <property type="match status" value="1"/>
</dbReference>
<feature type="domain" description="HD/PDEase" evidence="2">
    <location>
        <begin position="110"/>
        <end position="264"/>
    </location>
</feature>
<dbReference type="EMBL" id="CAKKNE010000005">
    <property type="protein sequence ID" value="CAH0375958.1"/>
    <property type="molecule type" value="Genomic_DNA"/>
</dbReference>
<dbReference type="InterPro" id="IPR003607">
    <property type="entry name" value="HD/PDEase_dom"/>
</dbReference>
<dbReference type="AlphaFoldDB" id="A0A7S3ZXH2"/>
<evidence type="ECO:0000313" key="4">
    <source>
        <dbReference type="EMBL" id="CAH0375958.1"/>
    </source>
</evidence>
<accession>A0A7S3ZXH2</accession>
<dbReference type="Gene3D" id="1.10.3210.10">
    <property type="entry name" value="Hypothetical protein af1432"/>
    <property type="match status" value="1"/>
</dbReference>
<dbReference type="GO" id="GO:0005634">
    <property type="term" value="C:nucleus"/>
    <property type="evidence" value="ECO:0007669"/>
    <property type="project" value="TreeGrafter"/>
</dbReference>
<dbReference type="Pfam" id="PF01966">
    <property type="entry name" value="HD"/>
    <property type="match status" value="1"/>
</dbReference>
<dbReference type="GO" id="GO:0006203">
    <property type="term" value="P:dGTP catabolic process"/>
    <property type="evidence" value="ECO:0007669"/>
    <property type="project" value="TreeGrafter"/>
</dbReference>
<gene>
    <name evidence="3" type="ORF">PCAL00307_LOCUS12607</name>
    <name evidence="4" type="ORF">PECAL_5P05110</name>
</gene>
<feature type="region of interest" description="Disordered" evidence="1">
    <location>
        <begin position="590"/>
        <end position="633"/>
    </location>
</feature>
<feature type="compositionally biased region" description="Polar residues" evidence="1">
    <location>
        <begin position="8"/>
        <end position="43"/>
    </location>
</feature>
<evidence type="ECO:0000259" key="2">
    <source>
        <dbReference type="SMART" id="SM00471"/>
    </source>
</evidence>
<evidence type="ECO:0000313" key="3">
    <source>
        <dbReference type="EMBL" id="CAE0697171.1"/>
    </source>
</evidence>
<dbReference type="InterPro" id="IPR050135">
    <property type="entry name" value="dGTPase-like"/>
</dbReference>
<dbReference type="OrthoDB" id="9991235at2759"/>